<reference evidence="2 3" key="1">
    <citation type="submission" date="2023-05" db="EMBL/GenBank/DDBJ databases">
        <title>A 100% complete, gapless, phased diploid assembly of the Scenedesmus obliquus UTEX 3031 genome.</title>
        <authorList>
            <person name="Biondi T.C."/>
            <person name="Hanschen E.R."/>
            <person name="Kwon T."/>
            <person name="Eng W."/>
            <person name="Kruse C.P.S."/>
            <person name="Koehler S.I."/>
            <person name="Kunde Y."/>
            <person name="Gleasner C.D."/>
            <person name="You Mak K.T."/>
            <person name="Polle J."/>
            <person name="Hovde B.T."/>
            <person name="Starkenburg S.R."/>
        </authorList>
    </citation>
    <scope>NUCLEOTIDE SEQUENCE [LARGE SCALE GENOMIC DNA]</scope>
    <source>
        <strain evidence="2 3">DOE0152z</strain>
    </source>
</reference>
<proteinExistence type="predicted"/>
<accession>A0ABY8UK56</accession>
<sequence>MPVAASFAPPTGLHGAVFTALQASAPAVAAVQLMTVQQAKRSPAASSQSSEEATTSTTMHQLSRARHCSP</sequence>
<evidence type="ECO:0000313" key="3">
    <source>
        <dbReference type="Proteomes" id="UP001244341"/>
    </source>
</evidence>
<evidence type="ECO:0000313" key="2">
    <source>
        <dbReference type="EMBL" id="WIA21909.1"/>
    </source>
</evidence>
<name>A0ABY8UK56_TETOB</name>
<keyword evidence="3" id="KW-1185">Reference proteome</keyword>
<organism evidence="2 3">
    <name type="scientific">Tetradesmus obliquus</name>
    <name type="common">Green alga</name>
    <name type="synonym">Acutodesmus obliquus</name>
    <dbReference type="NCBI Taxonomy" id="3088"/>
    <lineage>
        <taxon>Eukaryota</taxon>
        <taxon>Viridiplantae</taxon>
        <taxon>Chlorophyta</taxon>
        <taxon>core chlorophytes</taxon>
        <taxon>Chlorophyceae</taxon>
        <taxon>CS clade</taxon>
        <taxon>Sphaeropleales</taxon>
        <taxon>Scenedesmaceae</taxon>
        <taxon>Tetradesmus</taxon>
    </lineage>
</organism>
<evidence type="ECO:0000256" key="1">
    <source>
        <dbReference type="SAM" id="MobiDB-lite"/>
    </source>
</evidence>
<feature type="region of interest" description="Disordered" evidence="1">
    <location>
        <begin position="38"/>
        <end position="70"/>
    </location>
</feature>
<dbReference type="EMBL" id="CP126221">
    <property type="protein sequence ID" value="WIA21909.1"/>
    <property type="molecule type" value="Genomic_DNA"/>
</dbReference>
<protein>
    <recommendedName>
        <fullName evidence="4">Secreted protein</fullName>
    </recommendedName>
</protein>
<gene>
    <name evidence="2" type="ORF">OEZ85_004277</name>
</gene>
<feature type="compositionally biased region" description="Low complexity" evidence="1">
    <location>
        <begin position="42"/>
        <end position="58"/>
    </location>
</feature>
<evidence type="ECO:0008006" key="4">
    <source>
        <dbReference type="Google" id="ProtNLM"/>
    </source>
</evidence>
<dbReference type="Proteomes" id="UP001244341">
    <property type="component" value="Chromosome 14b"/>
</dbReference>